<evidence type="ECO:0000313" key="2">
    <source>
        <dbReference type="Proteomes" id="UP000239203"/>
    </source>
</evidence>
<reference evidence="1 2" key="1">
    <citation type="submission" date="2018-02" db="EMBL/GenBank/DDBJ databases">
        <title>Genomic Encyclopedia of Archaeal and Bacterial Type Strains, Phase II (KMG-II): from individual species to whole genera.</title>
        <authorList>
            <person name="Goeker M."/>
        </authorList>
    </citation>
    <scope>NUCLEOTIDE SEQUENCE [LARGE SCALE GENOMIC DNA]</scope>
    <source>
        <strain evidence="1 2">YU 961-1</strain>
    </source>
</reference>
<name>A0A2S6GPF8_9PSEU</name>
<proteinExistence type="predicted"/>
<protein>
    <submittedName>
        <fullName evidence="1">Uncharacterized protein</fullName>
    </submittedName>
</protein>
<accession>A0A2S6GPF8</accession>
<comment type="caution">
    <text evidence="1">The sequence shown here is derived from an EMBL/GenBank/DDBJ whole genome shotgun (WGS) entry which is preliminary data.</text>
</comment>
<organism evidence="1 2">
    <name type="scientific">Actinokineospora auranticolor</name>
    <dbReference type="NCBI Taxonomy" id="155976"/>
    <lineage>
        <taxon>Bacteria</taxon>
        <taxon>Bacillati</taxon>
        <taxon>Actinomycetota</taxon>
        <taxon>Actinomycetes</taxon>
        <taxon>Pseudonocardiales</taxon>
        <taxon>Pseudonocardiaceae</taxon>
        <taxon>Actinokineospora</taxon>
    </lineage>
</organism>
<dbReference type="EMBL" id="PTIX01000008">
    <property type="protein sequence ID" value="PPK67135.1"/>
    <property type="molecule type" value="Genomic_DNA"/>
</dbReference>
<evidence type="ECO:0000313" key="1">
    <source>
        <dbReference type="EMBL" id="PPK67135.1"/>
    </source>
</evidence>
<keyword evidence="2" id="KW-1185">Reference proteome</keyword>
<gene>
    <name evidence="1" type="ORF">CLV40_108132</name>
</gene>
<sequence length="37" mass="4360">MPSSKYTVGTVPAVWQFWKEPMLFHGMKQYPQLHIPV</sequence>
<dbReference type="Proteomes" id="UP000239203">
    <property type="component" value="Unassembled WGS sequence"/>
</dbReference>
<dbReference type="AlphaFoldDB" id="A0A2S6GPF8"/>